<protein>
    <submittedName>
        <fullName evidence="4">Uncharacterized protein</fullName>
    </submittedName>
</protein>
<sequence>MMKYITSQVLSDWLNSVLNPEKYKDYCPNGLQIEGKERIYHIALGVTACELFLQKAIDSNADAVIVHHGLLWENDNLSITGIKRRRIELCLSNNLNVFAYHLPLDDHPEVGNNITLGTLLGFRNIRKNIKNNSMLWLGNSKNLYNMKDLNTVISNKLNRSALLIGDPKKNIKNIVWCSGGGQKMFQEAIDIGADVYVTGEISESVVHIARETNTGYICAGHHATERYGIQALGNVLKKTFDIEIEYIEIDNPV</sequence>
<dbReference type="KEGG" id="kga:ST1E_0242"/>
<dbReference type="PANTHER" id="PTHR13799">
    <property type="entry name" value="NGG1 INTERACTING FACTOR 3"/>
    <property type="match status" value="1"/>
</dbReference>
<feature type="binding site" evidence="3">
    <location>
        <position position="221"/>
    </location>
    <ligand>
        <name>a divalent metal cation</name>
        <dbReference type="ChEBI" id="CHEBI:60240"/>
        <label>1</label>
    </ligand>
</feature>
<dbReference type="GO" id="GO:0046872">
    <property type="term" value="F:metal ion binding"/>
    <property type="evidence" value="ECO:0007669"/>
    <property type="project" value="UniProtKB-KW"/>
</dbReference>
<dbReference type="InterPro" id="IPR036069">
    <property type="entry name" value="DUF34/NIF3_sf"/>
</dbReference>
<evidence type="ECO:0000313" key="5">
    <source>
        <dbReference type="Proteomes" id="UP000011658"/>
    </source>
</evidence>
<dbReference type="Gene3D" id="3.40.1390.30">
    <property type="entry name" value="NIF3 (NGG1p interacting factor 3)-like"/>
    <property type="match status" value="2"/>
</dbReference>
<evidence type="ECO:0000256" key="1">
    <source>
        <dbReference type="ARBA" id="ARBA00006964"/>
    </source>
</evidence>
<dbReference type="GO" id="GO:0005737">
    <property type="term" value="C:cytoplasm"/>
    <property type="evidence" value="ECO:0007669"/>
    <property type="project" value="TreeGrafter"/>
</dbReference>
<accession>M1MA08</accession>
<feature type="binding site" evidence="3">
    <location>
        <position position="225"/>
    </location>
    <ligand>
        <name>a divalent metal cation</name>
        <dbReference type="ChEBI" id="CHEBI:60240"/>
        <label>1</label>
    </ligand>
</feature>
<feature type="binding site" evidence="3">
    <location>
        <position position="105"/>
    </location>
    <ligand>
        <name>a divalent metal cation</name>
        <dbReference type="ChEBI" id="CHEBI:60240"/>
        <label>1</label>
    </ligand>
</feature>
<dbReference type="STRING" id="1208921.ST1E_0242"/>
<evidence type="ECO:0000256" key="3">
    <source>
        <dbReference type="PIRSR" id="PIRSR602678-1"/>
    </source>
</evidence>
<gene>
    <name evidence="4" type="ORF">ST1E_0242</name>
</gene>
<evidence type="ECO:0000313" key="4">
    <source>
        <dbReference type="EMBL" id="AGF48740.1"/>
    </source>
</evidence>
<dbReference type="Pfam" id="PF01784">
    <property type="entry name" value="DUF34_NIF3"/>
    <property type="match status" value="1"/>
</dbReference>
<dbReference type="PANTHER" id="PTHR13799:SF14">
    <property type="entry name" value="GTP CYCLOHYDROLASE 1 TYPE 2 HOMOLOG"/>
    <property type="match status" value="1"/>
</dbReference>
<dbReference type="HOGENOM" id="CLU_037423_3_0_4"/>
<evidence type="ECO:0000256" key="2">
    <source>
        <dbReference type="ARBA" id="ARBA00022723"/>
    </source>
</evidence>
<keyword evidence="2 3" id="KW-0479">Metal-binding</keyword>
<keyword evidence="5" id="KW-1185">Reference proteome</keyword>
<dbReference type="InterPro" id="IPR002678">
    <property type="entry name" value="DUF34/NIF3"/>
</dbReference>
<dbReference type="AlphaFoldDB" id="M1MA08"/>
<dbReference type="Proteomes" id="UP000011658">
    <property type="component" value="Chromosome"/>
</dbReference>
<dbReference type="NCBIfam" id="TIGR00486">
    <property type="entry name" value="YbgI_SA1388"/>
    <property type="match status" value="1"/>
</dbReference>
<feature type="binding site" evidence="3">
    <location>
        <position position="67"/>
    </location>
    <ligand>
        <name>a divalent metal cation</name>
        <dbReference type="ChEBI" id="CHEBI:60240"/>
        <label>1</label>
    </ligand>
</feature>
<proteinExistence type="inferred from homology"/>
<dbReference type="SUPFAM" id="SSF102705">
    <property type="entry name" value="NIF3 (NGG1p interacting factor 3)-like"/>
    <property type="match status" value="1"/>
</dbReference>
<dbReference type="PATRIC" id="fig|1208921.3.peg.14"/>
<dbReference type="eggNOG" id="COG0327">
    <property type="taxonomic scope" value="Bacteria"/>
</dbReference>
<comment type="similarity">
    <text evidence="1">Belongs to the GTP cyclohydrolase I type 2/NIF3 family.</text>
</comment>
<reference evidence="4 5" key="1">
    <citation type="journal article" date="2013" name="Genome Biol. Evol.">
        <title>Genome evolution and phylogenomic analysis of candidatus kinetoplastibacterium, the betaproteobacterial endosymbionts of strigomonas and angomonas.</title>
        <authorList>
            <person name="Alves J.M."/>
            <person name="Serrano M.G."/>
            <person name="Maia da Silva F."/>
            <person name="Voegtly L.J."/>
            <person name="Matveyev A.V."/>
            <person name="Teixeira M.M."/>
            <person name="Camargo E.P."/>
            <person name="Buck G.A."/>
        </authorList>
    </citation>
    <scope>NUCLEOTIDE SEQUENCE [LARGE SCALE GENOMIC DNA]</scope>
    <source>
        <strain evidence="4 5">TCC219</strain>
    </source>
</reference>
<feature type="binding site" evidence="3">
    <location>
        <position position="68"/>
    </location>
    <ligand>
        <name>a divalent metal cation</name>
        <dbReference type="ChEBI" id="CHEBI:60240"/>
        <label>1</label>
    </ligand>
</feature>
<name>M1MA08_9PROT</name>
<dbReference type="EMBL" id="CP003806">
    <property type="protein sequence ID" value="AGF48740.1"/>
    <property type="molecule type" value="Genomic_DNA"/>
</dbReference>
<organism evidence="4 5">
    <name type="scientific">Candidatus Kinetoplastidibacterium galati TCC219</name>
    <dbReference type="NCBI Taxonomy" id="1208921"/>
    <lineage>
        <taxon>Bacteria</taxon>
        <taxon>Pseudomonadati</taxon>
        <taxon>Pseudomonadota</taxon>
        <taxon>Betaproteobacteria</taxon>
        <taxon>Candidatus Kinetoplastidibacterium</taxon>
    </lineage>
</organism>